<dbReference type="EMBL" id="WTPW01000557">
    <property type="protein sequence ID" value="KAF0499975.1"/>
    <property type="molecule type" value="Genomic_DNA"/>
</dbReference>
<proteinExistence type="predicted"/>
<dbReference type="GO" id="GO:0005524">
    <property type="term" value="F:ATP binding"/>
    <property type="evidence" value="ECO:0007669"/>
    <property type="project" value="UniProtKB-KW"/>
</dbReference>
<dbReference type="InterPro" id="IPR051681">
    <property type="entry name" value="Ser/Thr_Kinases-Pseudokinases"/>
</dbReference>
<organism evidence="6 7">
    <name type="scientific">Gigaspora margarita</name>
    <dbReference type="NCBI Taxonomy" id="4874"/>
    <lineage>
        <taxon>Eukaryota</taxon>
        <taxon>Fungi</taxon>
        <taxon>Fungi incertae sedis</taxon>
        <taxon>Mucoromycota</taxon>
        <taxon>Glomeromycotina</taxon>
        <taxon>Glomeromycetes</taxon>
        <taxon>Diversisporales</taxon>
        <taxon>Gigasporaceae</taxon>
        <taxon>Gigaspora</taxon>
    </lineage>
</organism>
<gene>
    <name evidence="6" type="ORF">F8M41_020355</name>
</gene>
<comment type="caution">
    <text evidence="6">The sequence shown here is derived from an EMBL/GenBank/DDBJ whole genome shotgun (WGS) entry which is preliminary data.</text>
</comment>
<keyword evidence="3 6" id="KW-0418">Kinase</keyword>
<dbReference type="OrthoDB" id="4062651at2759"/>
<keyword evidence="1" id="KW-0808">Transferase</keyword>
<keyword evidence="7" id="KW-1185">Reference proteome</keyword>
<dbReference type="InterPro" id="IPR001245">
    <property type="entry name" value="Ser-Thr/Tyr_kinase_cat_dom"/>
</dbReference>
<feature type="domain" description="Protein kinase" evidence="5">
    <location>
        <begin position="23"/>
        <end position="264"/>
    </location>
</feature>
<evidence type="ECO:0000256" key="4">
    <source>
        <dbReference type="ARBA" id="ARBA00022840"/>
    </source>
</evidence>
<evidence type="ECO:0000256" key="2">
    <source>
        <dbReference type="ARBA" id="ARBA00022741"/>
    </source>
</evidence>
<dbReference type="Pfam" id="PF07714">
    <property type="entry name" value="PK_Tyr_Ser-Thr"/>
    <property type="match status" value="1"/>
</dbReference>
<dbReference type="PANTHER" id="PTHR44329">
    <property type="entry name" value="SERINE/THREONINE-PROTEIN KINASE TNNI3K-RELATED"/>
    <property type="match status" value="1"/>
</dbReference>
<evidence type="ECO:0000313" key="6">
    <source>
        <dbReference type="EMBL" id="KAF0499975.1"/>
    </source>
</evidence>
<keyword evidence="2" id="KW-0547">Nucleotide-binding</keyword>
<dbReference type="PANTHER" id="PTHR44329:SF288">
    <property type="entry name" value="MITOGEN-ACTIVATED PROTEIN KINASE KINASE KINASE 20"/>
    <property type="match status" value="1"/>
</dbReference>
<name>A0A8H4AIM4_GIGMA</name>
<dbReference type="SUPFAM" id="SSF56112">
    <property type="entry name" value="Protein kinase-like (PK-like)"/>
    <property type="match status" value="1"/>
</dbReference>
<accession>A0A8H4AIM4</accession>
<evidence type="ECO:0000313" key="7">
    <source>
        <dbReference type="Proteomes" id="UP000439903"/>
    </source>
</evidence>
<evidence type="ECO:0000256" key="3">
    <source>
        <dbReference type="ARBA" id="ARBA00022777"/>
    </source>
</evidence>
<evidence type="ECO:0000256" key="1">
    <source>
        <dbReference type="ARBA" id="ARBA00022679"/>
    </source>
</evidence>
<dbReference type="InterPro" id="IPR000719">
    <property type="entry name" value="Prot_kinase_dom"/>
</dbReference>
<dbReference type="GO" id="GO:0004674">
    <property type="term" value="F:protein serine/threonine kinase activity"/>
    <property type="evidence" value="ECO:0007669"/>
    <property type="project" value="TreeGrafter"/>
</dbReference>
<dbReference type="Gene3D" id="1.10.510.10">
    <property type="entry name" value="Transferase(Phosphotransferase) domain 1"/>
    <property type="match status" value="1"/>
</dbReference>
<protein>
    <submittedName>
        <fullName evidence="6">Kinase-like protein</fullName>
    </submittedName>
</protein>
<dbReference type="Proteomes" id="UP000439903">
    <property type="component" value="Unassembled WGS sequence"/>
</dbReference>
<dbReference type="InterPro" id="IPR011009">
    <property type="entry name" value="Kinase-like_dom_sf"/>
</dbReference>
<reference evidence="6 7" key="1">
    <citation type="journal article" date="2019" name="Environ. Microbiol.">
        <title>At the nexus of three kingdoms: the genome of the mycorrhizal fungus Gigaspora margarita provides insights into plant, endobacterial and fungal interactions.</title>
        <authorList>
            <person name="Venice F."/>
            <person name="Ghignone S."/>
            <person name="Salvioli di Fossalunga A."/>
            <person name="Amselem J."/>
            <person name="Novero M."/>
            <person name="Xianan X."/>
            <person name="Sedzielewska Toro K."/>
            <person name="Morin E."/>
            <person name="Lipzen A."/>
            <person name="Grigoriev I.V."/>
            <person name="Henrissat B."/>
            <person name="Martin F.M."/>
            <person name="Bonfante P."/>
        </authorList>
    </citation>
    <scope>NUCLEOTIDE SEQUENCE [LARGE SCALE GENOMIC DNA]</scope>
    <source>
        <strain evidence="6 7">BEG34</strain>
    </source>
</reference>
<sequence length="264" mass="30757">MKIDISEPLKKKLLEENKLINFFDYKQFIESQQDGSKVKYEWTGLTVILRNLNLDNINETDIQEFQEFVDELERLQKIRGFRYIINFYGITKDPKTGYYKMILHFVNGKNLKDYLREVNPEFAIKLRIAREIAEGLNVLHENNIILRNLSSKNIFIQNDSVKVAGFGLARPSPNSPIGFGKHCELQCSKDFCECGKKSDIYKFGKIIREIFSSEDVIKSSIFKLSDKCLVDPNERPKIKSLYEDFKELELASLKPITTPKINIR</sequence>
<keyword evidence="4" id="KW-0067">ATP-binding</keyword>
<evidence type="ECO:0000259" key="5">
    <source>
        <dbReference type="PROSITE" id="PS50011"/>
    </source>
</evidence>
<dbReference type="AlphaFoldDB" id="A0A8H4AIM4"/>
<dbReference type="PROSITE" id="PS50011">
    <property type="entry name" value="PROTEIN_KINASE_DOM"/>
    <property type="match status" value="1"/>
</dbReference>